<keyword evidence="2" id="KW-0902">Two-component regulatory system</keyword>
<evidence type="ECO:0000256" key="3">
    <source>
        <dbReference type="ARBA" id="ARBA00023125"/>
    </source>
</evidence>
<dbReference type="SUPFAM" id="SSF46894">
    <property type="entry name" value="C-terminal effector domain of the bipartite response regulators"/>
    <property type="match status" value="1"/>
</dbReference>
<dbReference type="Gene3D" id="3.40.50.2300">
    <property type="match status" value="1"/>
</dbReference>
<gene>
    <name evidence="6" type="primary">phoP_3</name>
    <name evidence="6" type="ORF">SDC9_15894</name>
</gene>
<dbReference type="InterPro" id="IPR001789">
    <property type="entry name" value="Sig_transdc_resp-reg_receiver"/>
</dbReference>
<dbReference type="Pfam" id="PF00072">
    <property type="entry name" value="Response_reg"/>
    <property type="match status" value="1"/>
</dbReference>
<dbReference type="Pfam" id="PF00486">
    <property type="entry name" value="Trans_reg_C"/>
    <property type="match status" value="1"/>
</dbReference>
<evidence type="ECO:0000313" key="6">
    <source>
        <dbReference type="EMBL" id="MPL70141.1"/>
    </source>
</evidence>
<evidence type="ECO:0000259" key="5">
    <source>
        <dbReference type="PROSITE" id="PS51755"/>
    </source>
</evidence>
<dbReference type="InterPro" id="IPR001867">
    <property type="entry name" value="OmpR/PhoB-type_DNA-bd"/>
</dbReference>
<reference evidence="6" key="1">
    <citation type="submission" date="2019-08" db="EMBL/GenBank/DDBJ databases">
        <authorList>
            <person name="Kucharzyk K."/>
            <person name="Murdoch R.W."/>
            <person name="Higgins S."/>
            <person name="Loffler F."/>
        </authorList>
    </citation>
    <scope>NUCLEOTIDE SEQUENCE</scope>
</reference>
<dbReference type="PANTHER" id="PTHR48111">
    <property type="entry name" value="REGULATOR OF RPOS"/>
    <property type="match status" value="1"/>
</dbReference>
<dbReference type="CDD" id="cd17574">
    <property type="entry name" value="REC_OmpR"/>
    <property type="match status" value="1"/>
</dbReference>
<evidence type="ECO:0000259" key="4">
    <source>
        <dbReference type="PROSITE" id="PS50110"/>
    </source>
</evidence>
<dbReference type="GO" id="GO:0000156">
    <property type="term" value="F:phosphorelay response regulator activity"/>
    <property type="evidence" value="ECO:0007669"/>
    <property type="project" value="TreeGrafter"/>
</dbReference>
<dbReference type="GO" id="GO:0000976">
    <property type="term" value="F:transcription cis-regulatory region binding"/>
    <property type="evidence" value="ECO:0007669"/>
    <property type="project" value="TreeGrafter"/>
</dbReference>
<dbReference type="GO" id="GO:0005829">
    <property type="term" value="C:cytosol"/>
    <property type="evidence" value="ECO:0007669"/>
    <property type="project" value="TreeGrafter"/>
</dbReference>
<name>A0A644TWR9_9ZZZZ</name>
<protein>
    <submittedName>
        <fullName evidence="6">Alkaline phosphatase synthesis transcriptional regulatory protein PhoP</fullName>
    </submittedName>
</protein>
<accession>A0A644TWR9</accession>
<proteinExistence type="predicted"/>
<dbReference type="InterPro" id="IPR036388">
    <property type="entry name" value="WH-like_DNA-bd_sf"/>
</dbReference>
<comment type="caution">
    <text evidence="6">The sequence shown here is derived from an EMBL/GenBank/DDBJ whole genome shotgun (WGS) entry which is preliminary data.</text>
</comment>
<dbReference type="SMART" id="SM00448">
    <property type="entry name" value="REC"/>
    <property type="match status" value="1"/>
</dbReference>
<organism evidence="6">
    <name type="scientific">bioreactor metagenome</name>
    <dbReference type="NCBI Taxonomy" id="1076179"/>
    <lineage>
        <taxon>unclassified sequences</taxon>
        <taxon>metagenomes</taxon>
        <taxon>ecological metagenomes</taxon>
    </lineage>
</organism>
<dbReference type="SMART" id="SM00862">
    <property type="entry name" value="Trans_reg_C"/>
    <property type="match status" value="1"/>
</dbReference>
<keyword evidence="3" id="KW-0238">DNA-binding</keyword>
<evidence type="ECO:0000256" key="1">
    <source>
        <dbReference type="ARBA" id="ARBA00022553"/>
    </source>
</evidence>
<evidence type="ECO:0000256" key="2">
    <source>
        <dbReference type="ARBA" id="ARBA00023012"/>
    </source>
</evidence>
<dbReference type="PROSITE" id="PS50110">
    <property type="entry name" value="RESPONSE_REGULATORY"/>
    <property type="match status" value="1"/>
</dbReference>
<dbReference type="PANTHER" id="PTHR48111:SF40">
    <property type="entry name" value="PHOSPHATE REGULON TRANSCRIPTIONAL REGULATORY PROTEIN PHOB"/>
    <property type="match status" value="1"/>
</dbReference>
<dbReference type="SUPFAM" id="SSF52172">
    <property type="entry name" value="CheY-like"/>
    <property type="match status" value="1"/>
</dbReference>
<keyword evidence="1" id="KW-0597">Phosphoprotein</keyword>
<dbReference type="InterPro" id="IPR039420">
    <property type="entry name" value="WalR-like"/>
</dbReference>
<dbReference type="InterPro" id="IPR016032">
    <property type="entry name" value="Sig_transdc_resp-reg_C-effctor"/>
</dbReference>
<feature type="domain" description="OmpR/PhoB-type" evidence="5">
    <location>
        <begin position="137"/>
        <end position="231"/>
    </location>
</feature>
<dbReference type="FunFam" id="1.10.10.10:FF:000018">
    <property type="entry name" value="DNA-binding response regulator ResD"/>
    <property type="match status" value="1"/>
</dbReference>
<dbReference type="AlphaFoldDB" id="A0A644TWR9"/>
<dbReference type="InterPro" id="IPR011006">
    <property type="entry name" value="CheY-like_superfamily"/>
</dbReference>
<dbReference type="CDD" id="cd00383">
    <property type="entry name" value="trans_reg_C"/>
    <property type="match status" value="1"/>
</dbReference>
<dbReference type="PROSITE" id="PS51755">
    <property type="entry name" value="OMPR_PHOB"/>
    <property type="match status" value="1"/>
</dbReference>
<feature type="domain" description="Response regulatory" evidence="4">
    <location>
        <begin position="7"/>
        <end position="123"/>
    </location>
</feature>
<sequence>MASENYKVLIVDDEEDILEFLSYSLTKDGFITKTAKSGYDAINIAKDFIPDVIVLDVMMQGIDGIETCTELRAIDELHNTMIIFLTARNEDYSQIAGFDAGADDYVSKPIKPKVLSSRLNALLRRKPGTNSKQETNDNILVRNGLTIDREKYIVFVQDREVILSKKEFELLYFLASKPNKVFTREEIYSAVWEDGIIVGERTIDVHIRKLRDKLKIDNIKTYKGVGYKYEE</sequence>
<dbReference type="EMBL" id="VSSQ01000051">
    <property type="protein sequence ID" value="MPL70141.1"/>
    <property type="molecule type" value="Genomic_DNA"/>
</dbReference>
<dbReference type="Gene3D" id="1.10.10.10">
    <property type="entry name" value="Winged helix-like DNA-binding domain superfamily/Winged helix DNA-binding domain"/>
    <property type="match status" value="1"/>
</dbReference>
<dbReference type="GO" id="GO:0006355">
    <property type="term" value="P:regulation of DNA-templated transcription"/>
    <property type="evidence" value="ECO:0007669"/>
    <property type="project" value="InterPro"/>
</dbReference>
<dbReference type="GO" id="GO:0032993">
    <property type="term" value="C:protein-DNA complex"/>
    <property type="evidence" value="ECO:0007669"/>
    <property type="project" value="TreeGrafter"/>
</dbReference>